<feature type="region of interest" description="Disordered" evidence="1">
    <location>
        <begin position="349"/>
        <end position="382"/>
    </location>
</feature>
<feature type="region of interest" description="Disordered" evidence="1">
    <location>
        <begin position="32"/>
        <end position="60"/>
    </location>
</feature>
<comment type="caution">
    <text evidence="2">The sequence shown here is derived from an EMBL/GenBank/DDBJ whole genome shotgun (WGS) entry which is preliminary data.</text>
</comment>
<feature type="compositionally biased region" description="Low complexity" evidence="1">
    <location>
        <begin position="292"/>
        <end position="308"/>
    </location>
</feature>
<proteinExistence type="predicted"/>
<dbReference type="AlphaFoldDB" id="A0A6L2NHN8"/>
<reference evidence="2" key="1">
    <citation type="journal article" date="2019" name="Sci. Rep.">
        <title>Draft genome of Tanacetum cinerariifolium, the natural source of mosquito coil.</title>
        <authorList>
            <person name="Yamashiro T."/>
            <person name="Shiraishi A."/>
            <person name="Satake H."/>
            <person name="Nakayama K."/>
        </authorList>
    </citation>
    <scope>NUCLEOTIDE SEQUENCE</scope>
</reference>
<evidence type="ECO:0000313" key="2">
    <source>
        <dbReference type="EMBL" id="GEU85746.1"/>
    </source>
</evidence>
<name>A0A6L2NHN8_TANCI</name>
<feature type="compositionally biased region" description="Polar residues" evidence="1">
    <location>
        <begin position="273"/>
        <end position="291"/>
    </location>
</feature>
<dbReference type="EMBL" id="BKCJ010009172">
    <property type="protein sequence ID" value="GEU85746.1"/>
    <property type="molecule type" value="Genomic_DNA"/>
</dbReference>
<feature type="compositionally biased region" description="Low complexity" evidence="1">
    <location>
        <begin position="51"/>
        <end position="60"/>
    </location>
</feature>
<gene>
    <name evidence="2" type="ORF">Tci_057724</name>
</gene>
<accession>A0A6L2NHN8</accession>
<evidence type="ECO:0008006" key="3">
    <source>
        <dbReference type="Google" id="ProtNLM"/>
    </source>
</evidence>
<sequence>MFPPPAQVYFSLKKDMSWTGLSEFADDTITDYSRPSPSIKSNTSDLQNDNSSVSKYGESSSSIMSKPMIKFVKAADSPTVIKTNKVETARKSSVKYAEMYRNTSKSPKVRDSEQKTHEFIHVYLVFASVYVWIGYALTINPTVYVSHIRQFWSTARIETTNEETKILVTVDGKPRTISESSFRRHLKLNDAEGISSLLDTELFENPSLMGYNILPNQRFTFQKGQFSHQWKFLIHTIMQCLSPKSTGFNEFSSNIATVVGEGSAIPTEPHHTPSPQEQQSPHYASSSPSNLTATTEPIHTETPTETPTLRQYSRRATRIAQSKALYLAADEPASLLRDDSQGEAFPTITSFEAGQDGKNINKTSALPHESTPRVTSLDADEGTQDLEISGLKARIKLLEDKDRGNAEPFRDDTPIKERSMEIGDEVEVERSTELGSNDTEEMVNVLSSMKAANILTSGVAAVSVSPVAGVSIVGVPTVCGLFPTVSAIFTTASEVTPYSRRPRGISAKDKARIHAEEELKMLIDGMDRSNEVIARNLQEYEQSEAELTIGENIELINELMKYQDHHAKILKYQAQQSKPLSKKEQREFYMSVLRSHAGWKTKHFRGMTLEEIKEKFIPVWKQLEDFVPMSSTKEGKRMKRKGLKLDEGSSKRMKTSEDVSEEDLKGMMQLVHVEEVYVEDLQVKEGKRDYWKIIRLVGHTAVCQFFIDMLKQLDREDLHQLWALVKETLSIRQALRDKEKELWVELKRIFEPDFEDQLWTYNQNLMHDPLDWKLYDTCGVHHVFTKD</sequence>
<feature type="region of interest" description="Disordered" evidence="1">
    <location>
        <begin position="637"/>
        <end position="658"/>
    </location>
</feature>
<protein>
    <recommendedName>
        <fullName evidence="3">Synaptobrevin, longin-like domain protein</fullName>
    </recommendedName>
</protein>
<feature type="region of interest" description="Disordered" evidence="1">
    <location>
        <begin position="263"/>
        <end position="312"/>
    </location>
</feature>
<organism evidence="2">
    <name type="scientific">Tanacetum cinerariifolium</name>
    <name type="common">Dalmatian daisy</name>
    <name type="synonym">Chrysanthemum cinerariifolium</name>
    <dbReference type="NCBI Taxonomy" id="118510"/>
    <lineage>
        <taxon>Eukaryota</taxon>
        <taxon>Viridiplantae</taxon>
        <taxon>Streptophyta</taxon>
        <taxon>Embryophyta</taxon>
        <taxon>Tracheophyta</taxon>
        <taxon>Spermatophyta</taxon>
        <taxon>Magnoliopsida</taxon>
        <taxon>eudicotyledons</taxon>
        <taxon>Gunneridae</taxon>
        <taxon>Pentapetalae</taxon>
        <taxon>asterids</taxon>
        <taxon>campanulids</taxon>
        <taxon>Asterales</taxon>
        <taxon>Asteraceae</taxon>
        <taxon>Asteroideae</taxon>
        <taxon>Anthemideae</taxon>
        <taxon>Anthemidinae</taxon>
        <taxon>Tanacetum</taxon>
    </lineage>
</organism>
<feature type="compositionally biased region" description="Basic and acidic residues" evidence="1">
    <location>
        <begin position="643"/>
        <end position="658"/>
    </location>
</feature>
<feature type="compositionally biased region" description="Polar residues" evidence="1">
    <location>
        <begin position="349"/>
        <end position="364"/>
    </location>
</feature>
<evidence type="ECO:0000256" key="1">
    <source>
        <dbReference type="SAM" id="MobiDB-lite"/>
    </source>
</evidence>
<feature type="compositionally biased region" description="Polar residues" evidence="1">
    <location>
        <begin position="32"/>
        <end position="50"/>
    </location>
</feature>